<dbReference type="Proteomes" id="UP000789706">
    <property type="component" value="Unassembled WGS sequence"/>
</dbReference>
<comment type="subunit">
    <text evidence="5">V-ATPase is a heteromultimeric enzyme made up of two complexes: the ATP-hydrolytic V1 complex and the proton translocation V0 complex.</text>
</comment>
<dbReference type="EMBL" id="CAJVPK010001127">
    <property type="protein sequence ID" value="CAG8572343.1"/>
    <property type="molecule type" value="Genomic_DNA"/>
</dbReference>
<dbReference type="GO" id="GO:0046961">
    <property type="term" value="F:proton-transporting ATPase activity, rotational mechanism"/>
    <property type="evidence" value="ECO:0007669"/>
    <property type="project" value="InterPro"/>
</dbReference>
<organism evidence="7 8">
    <name type="scientific">Diversispora eburnea</name>
    <dbReference type="NCBI Taxonomy" id="1213867"/>
    <lineage>
        <taxon>Eukaryota</taxon>
        <taxon>Fungi</taxon>
        <taxon>Fungi incertae sedis</taxon>
        <taxon>Mucoromycota</taxon>
        <taxon>Glomeromycotina</taxon>
        <taxon>Glomeromycetes</taxon>
        <taxon>Diversisporales</taxon>
        <taxon>Diversisporaceae</taxon>
        <taxon>Diversispora</taxon>
    </lineage>
</organism>
<evidence type="ECO:0000256" key="6">
    <source>
        <dbReference type="SAM" id="Coils"/>
    </source>
</evidence>
<dbReference type="GO" id="GO:0016887">
    <property type="term" value="F:ATP hydrolysis activity"/>
    <property type="evidence" value="ECO:0007669"/>
    <property type="project" value="TreeGrafter"/>
</dbReference>
<keyword evidence="6" id="KW-0175">Coiled coil</keyword>
<dbReference type="PANTHER" id="PTHR12713">
    <property type="entry name" value="VACUOLAR ATP SYNTHASE SUBUNIT G"/>
    <property type="match status" value="1"/>
</dbReference>
<reference evidence="7" key="1">
    <citation type="submission" date="2021-06" db="EMBL/GenBank/DDBJ databases">
        <authorList>
            <person name="Kallberg Y."/>
            <person name="Tangrot J."/>
            <person name="Rosling A."/>
        </authorList>
    </citation>
    <scope>NUCLEOTIDE SEQUENCE</scope>
    <source>
        <strain evidence="7">AZ414A</strain>
    </source>
</reference>
<dbReference type="GO" id="GO:0000221">
    <property type="term" value="C:vacuolar proton-transporting V-type ATPase, V1 domain"/>
    <property type="evidence" value="ECO:0007669"/>
    <property type="project" value="TreeGrafter"/>
</dbReference>
<evidence type="ECO:0000256" key="4">
    <source>
        <dbReference type="ARBA" id="ARBA00023065"/>
    </source>
</evidence>
<sequence length="116" mass="13166">MAAQSSHGIQTLLEAEKEASKIVSKARNFRVQRLKEARTEAAKEIEILKAQKKEEFELFEAEHKESSDLDKVKADTEAIIVTINEAFVENKSKVTDRLLSVVTNVQPTIHKNFKRS</sequence>
<keyword evidence="8" id="KW-1185">Reference proteome</keyword>
<dbReference type="Gene3D" id="1.20.5.2950">
    <property type="match status" value="1"/>
</dbReference>
<evidence type="ECO:0000256" key="3">
    <source>
        <dbReference type="ARBA" id="ARBA00022781"/>
    </source>
</evidence>
<keyword evidence="4 5" id="KW-0406">Ion transport</keyword>
<accession>A0A9N9G033</accession>
<dbReference type="InterPro" id="IPR005124">
    <property type="entry name" value="V-ATPase_G"/>
</dbReference>
<dbReference type="FunFam" id="1.20.5.620:FF:000004">
    <property type="entry name" value="V-type proton ATPase subunit G"/>
    <property type="match status" value="1"/>
</dbReference>
<evidence type="ECO:0000256" key="5">
    <source>
        <dbReference type="RuleBase" id="RU364019"/>
    </source>
</evidence>
<dbReference type="AlphaFoldDB" id="A0A9N9G033"/>
<dbReference type="FunFam" id="1.20.5.2950:FF:000001">
    <property type="entry name" value="V-type proton ATPase subunit G"/>
    <property type="match status" value="1"/>
</dbReference>
<gene>
    <name evidence="7" type="ORF">DEBURN_LOCUS8148</name>
</gene>
<proteinExistence type="inferred from homology"/>
<dbReference type="PANTHER" id="PTHR12713:SF11">
    <property type="entry name" value="V-TYPE PROTON ATPASE SUBUNIT G"/>
    <property type="match status" value="1"/>
</dbReference>
<keyword evidence="3 5" id="KW-0375">Hydrogen ion transport</keyword>
<comment type="caution">
    <text evidence="7">The sequence shown here is derived from an EMBL/GenBank/DDBJ whole genome shotgun (WGS) entry which is preliminary data.</text>
</comment>
<evidence type="ECO:0000313" key="8">
    <source>
        <dbReference type="Proteomes" id="UP000789706"/>
    </source>
</evidence>
<dbReference type="Pfam" id="PF03179">
    <property type="entry name" value="V-ATPase_G"/>
    <property type="match status" value="1"/>
</dbReference>
<dbReference type="OrthoDB" id="250802at2759"/>
<keyword evidence="2 5" id="KW-0813">Transport</keyword>
<evidence type="ECO:0000256" key="1">
    <source>
        <dbReference type="ARBA" id="ARBA00010066"/>
    </source>
</evidence>
<comment type="similarity">
    <text evidence="1 5">Belongs to the V-ATPase G subunit family.</text>
</comment>
<dbReference type="NCBIfam" id="TIGR01147">
    <property type="entry name" value="V_ATP_synt_G"/>
    <property type="match status" value="1"/>
</dbReference>
<protein>
    <recommendedName>
        <fullName evidence="5">V-type proton ATPase subunit G</fullName>
    </recommendedName>
</protein>
<feature type="coiled-coil region" evidence="6">
    <location>
        <begin position="31"/>
        <end position="62"/>
    </location>
</feature>
<evidence type="ECO:0000256" key="2">
    <source>
        <dbReference type="ARBA" id="ARBA00022448"/>
    </source>
</evidence>
<name>A0A9N9G033_9GLOM</name>
<comment type="function">
    <text evidence="5">Subunit of the V1 complex of vacuolar(H+)-ATPase (V-ATPase), a multisubunit enzyme composed of a peripheral complex (V1) that hydrolyzes ATP and a membrane integral complex (V0) that translocates protons. V-ATPase is responsible for acidifying and maintaining the pH of intracellular compartments and in some cell types, is targeted to the plasma membrane, where it is responsible for acidifying the extracellular environment.</text>
</comment>
<evidence type="ECO:0000313" key="7">
    <source>
        <dbReference type="EMBL" id="CAG8572343.1"/>
    </source>
</evidence>